<proteinExistence type="predicted"/>
<keyword evidence="3" id="KW-1185">Reference proteome</keyword>
<dbReference type="AlphaFoldDB" id="A0A811SCH8"/>
<dbReference type="OrthoDB" id="10424021at2759"/>
<dbReference type="EMBL" id="CAJGYO010000019">
    <property type="protein sequence ID" value="CAD6338706.1"/>
    <property type="molecule type" value="Genomic_DNA"/>
</dbReference>
<gene>
    <name evidence="2" type="ORF">NCGR_LOCUS62804</name>
</gene>
<reference evidence="2" key="1">
    <citation type="submission" date="2020-10" db="EMBL/GenBank/DDBJ databases">
        <authorList>
            <person name="Han B."/>
            <person name="Lu T."/>
            <person name="Zhao Q."/>
            <person name="Huang X."/>
            <person name="Zhao Y."/>
        </authorList>
    </citation>
    <scope>NUCLEOTIDE SEQUENCE</scope>
</reference>
<keyword evidence="1" id="KW-0472">Membrane</keyword>
<accession>A0A811SCH8</accession>
<keyword evidence="1" id="KW-1133">Transmembrane helix</keyword>
<feature type="transmembrane region" description="Helical" evidence="1">
    <location>
        <begin position="60"/>
        <end position="76"/>
    </location>
</feature>
<evidence type="ECO:0000256" key="1">
    <source>
        <dbReference type="SAM" id="Phobius"/>
    </source>
</evidence>
<evidence type="ECO:0000313" key="3">
    <source>
        <dbReference type="Proteomes" id="UP000604825"/>
    </source>
</evidence>
<organism evidence="2 3">
    <name type="scientific">Miscanthus lutarioriparius</name>
    <dbReference type="NCBI Taxonomy" id="422564"/>
    <lineage>
        <taxon>Eukaryota</taxon>
        <taxon>Viridiplantae</taxon>
        <taxon>Streptophyta</taxon>
        <taxon>Embryophyta</taxon>
        <taxon>Tracheophyta</taxon>
        <taxon>Spermatophyta</taxon>
        <taxon>Magnoliopsida</taxon>
        <taxon>Liliopsida</taxon>
        <taxon>Poales</taxon>
        <taxon>Poaceae</taxon>
        <taxon>PACMAD clade</taxon>
        <taxon>Panicoideae</taxon>
        <taxon>Andropogonodae</taxon>
        <taxon>Andropogoneae</taxon>
        <taxon>Saccharinae</taxon>
        <taxon>Miscanthus</taxon>
    </lineage>
</organism>
<protein>
    <submittedName>
        <fullName evidence="2">Uncharacterized protein</fullName>
    </submittedName>
</protein>
<sequence>MEKQVTKNSMDALPPVQVMAGGEEQDPLILVDRRINPVEGGRGGSIVSAKMNLSLKNWRVPYWLIAGCVIVMTNHIHAAPKFIPVELAMFALFLCGTGLVFLAMKKMM</sequence>
<comment type="caution">
    <text evidence="2">The sequence shown here is derived from an EMBL/GenBank/DDBJ whole genome shotgun (WGS) entry which is preliminary data.</text>
</comment>
<feature type="transmembrane region" description="Helical" evidence="1">
    <location>
        <begin position="82"/>
        <end position="104"/>
    </location>
</feature>
<evidence type="ECO:0000313" key="2">
    <source>
        <dbReference type="EMBL" id="CAD6338706.1"/>
    </source>
</evidence>
<dbReference type="Proteomes" id="UP000604825">
    <property type="component" value="Unassembled WGS sequence"/>
</dbReference>
<name>A0A811SCH8_9POAL</name>
<keyword evidence="1" id="KW-0812">Transmembrane</keyword>